<accession>A0A6A6VFT0</accession>
<name>A0A6A6VFT0_9PLEO</name>
<sequence>MPYLAETHFGTRIIYYRVNFFWRYAKDPDKYAMYDVDGRYTDLDRALQVRDAICDVLSQVILPYSETQRLEALKKGIKDSELRWEKKGIKTSDLEWVRLHPMGTYLGFGDVQWSSCFRGYDGEGKCGWSVAVEPLIFGERPGMEIGWDEWQYWGVKNFRKMGLPIPSPDEGYWSSKASYYVSDTGSEEECPSPAGDSGI</sequence>
<gene>
    <name evidence="1" type="ORF">M011DRAFT_475832</name>
</gene>
<proteinExistence type="predicted"/>
<dbReference type="EMBL" id="MU006567">
    <property type="protein sequence ID" value="KAF2749093.1"/>
    <property type="molecule type" value="Genomic_DNA"/>
</dbReference>
<evidence type="ECO:0000313" key="2">
    <source>
        <dbReference type="Proteomes" id="UP000799440"/>
    </source>
</evidence>
<organism evidence="1 2">
    <name type="scientific">Sporormia fimetaria CBS 119925</name>
    <dbReference type="NCBI Taxonomy" id="1340428"/>
    <lineage>
        <taxon>Eukaryota</taxon>
        <taxon>Fungi</taxon>
        <taxon>Dikarya</taxon>
        <taxon>Ascomycota</taxon>
        <taxon>Pezizomycotina</taxon>
        <taxon>Dothideomycetes</taxon>
        <taxon>Pleosporomycetidae</taxon>
        <taxon>Pleosporales</taxon>
        <taxon>Sporormiaceae</taxon>
        <taxon>Sporormia</taxon>
    </lineage>
</organism>
<dbReference type="AlphaFoldDB" id="A0A6A6VFT0"/>
<dbReference type="Proteomes" id="UP000799440">
    <property type="component" value="Unassembled WGS sequence"/>
</dbReference>
<evidence type="ECO:0000313" key="1">
    <source>
        <dbReference type="EMBL" id="KAF2749093.1"/>
    </source>
</evidence>
<reference evidence="1" key="1">
    <citation type="journal article" date="2020" name="Stud. Mycol.">
        <title>101 Dothideomycetes genomes: a test case for predicting lifestyles and emergence of pathogens.</title>
        <authorList>
            <person name="Haridas S."/>
            <person name="Albert R."/>
            <person name="Binder M."/>
            <person name="Bloem J."/>
            <person name="Labutti K."/>
            <person name="Salamov A."/>
            <person name="Andreopoulos B."/>
            <person name="Baker S."/>
            <person name="Barry K."/>
            <person name="Bills G."/>
            <person name="Bluhm B."/>
            <person name="Cannon C."/>
            <person name="Castanera R."/>
            <person name="Culley D."/>
            <person name="Daum C."/>
            <person name="Ezra D."/>
            <person name="Gonzalez J."/>
            <person name="Henrissat B."/>
            <person name="Kuo A."/>
            <person name="Liang C."/>
            <person name="Lipzen A."/>
            <person name="Lutzoni F."/>
            <person name="Magnuson J."/>
            <person name="Mondo S."/>
            <person name="Nolan M."/>
            <person name="Ohm R."/>
            <person name="Pangilinan J."/>
            <person name="Park H.-J."/>
            <person name="Ramirez L."/>
            <person name="Alfaro M."/>
            <person name="Sun H."/>
            <person name="Tritt A."/>
            <person name="Yoshinaga Y."/>
            <person name="Zwiers L.-H."/>
            <person name="Turgeon B."/>
            <person name="Goodwin S."/>
            <person name="Spatafora J."/>
            <person name="Crous P."/>
            <person name="Grigoriev I."/>
        </authorList>
    </citation>
    <scope>NUCLEOTIDE SEQUENCE</scope>
    <source>
        <strain evidence="1">CBS 119925</strain>
    </source>
</reference>
<keyword evidence="2" id="KW-1185">Reference proteome</keyword>
<protein>
    <submittedName>
        <fullName evidence="1">Uncharacterized protein</fullName>
    </submittedName>
</protein>